<sequence>MEKRVKLIRKSLNLSQKKFGDRLGLKPNSISSIETGKNTLTDQNIKMICSTFQINEDWLRTGNGEMYTKHLEIDNELSIVINEIVKSNDKFVKQFLNAYWSLSKENRTVISDFIDKLKE</sequence>
<dbReference type="SUPFAM" id="SSF47413">
    <property type="entry name" value="lambda repressor-like DNA-binding domains"/>
    <property type="match status" value="1"/>
</dbReference>
<dbReference type="InterPro" id="IPR010982">
    <property type="entry name" value="Lambda_DNA-bd_dom_sf"/>
</dbReference>
<dbReference type="Gene3D" id="1.10.260.40">
    <property type="entry name" value="lambda repressor-like DNA-binding domains"/>
    <property type="match status" value="1"/>
</dbReference>
<dbReference type="Pfam" id="PF01381">
    <property type="entry name" value="HTH_3"/>
    <property type="match status" value="1"/>
</dbReference>
<reference evidence="1 2" key="1">
    <citation type="journal article" date="2016" name="Int. J. Syst. Evol. Microbiol.">
        <title>Descriptions of Anaerotaenia torta gen. nov., sp. nov. and Anaerocolumna cellulosilytica gen. nov., sp. nov. isolated from a methanogenic reactor of cattle waste.</title>
        <authorList>
            <person name="Uek A."/>
            <person name="Ohtaki Y."/>
            <person name="Kaku N."/>
            <person name="Ueki K."/>
        </authorList>
    </citation>
    <scope>NUCLEOTIDE SEQUENCE [LARGE SCALE GENOMIC DNA]</scope>
    <source>
        <strain evidence="1 2">SN021</strain>
    </source>
</reference>
<dbReference type="PROSITE" id="PS50943">
    <property type="entry name" value="HTH_CROC1"/>
    <property type="match status" value="1"/>
</dbReference>
<protein>
    <submittedName>
        <fullName evidence="1">Uncharacterized protein</fullName>
    </submittedName>
</protein>
<evidence type="ECO:0000313" key="2">
    <source>
        <dbReference type="Proteomes" id="UP000515561"/>
    </source>
</evidence>
<gene>
    <name evidence="1" type="ORF">acsn021_28960</name>
</gene>
<keyword evidence="2" id="KW-1185">Reference proteome</keyword>
<dbReference type="GO" id="GO:0003677">
    <property type="term" value="F:DNA binding"/>
    <property type="evidence" value="ECO:0007669"/>
    <property type="project" value="InterPro"/>
</dbReference>
<dbReference type="AlphaFoldDB" id="A0A6S6R5F3"/>
<dbReference type="CDD" id="cd00093">
    <property type="entry name" value="HTH_XRE"/>
    <property type="match status" value="1"/>
</dbReference>
<dbReference type="RefSeq" id="WP_184094104.1">
    <property type="nucleotide sequence ID" value="NZ_AP023367.1"/>
</dbReference>
<name>A0A6S6R5F3_9FIRM</name>
<dbReference type="Proteomes" id="UP000515561">
    <property type="component" value="Chromosome"/>
</dbReference>
<dbReference type="KEGG" id="acel:acsn021_28960"/>
<proteinExistence type="predicted"/>
<dbReference type="InterPro" id="IPR001387">
    <property type="entry name" value="Cro/C1-type_HTH"/>
</dbReference>
<evidence type="ECO:0000313" key="1">
    <source>
        <dbReference type="EMBL" id="BCJ95327.1"/>
    </source>
</evidence>
<organism evidence="1 2">
    <name type="scientific">Anaerocolumna cellulosilytica</name>
    <dbReference type="NCBI Taxonomy" id="433286"/>
    <lineage>
        <taxon>Bacteria</taxon>
        <taxon>Bacillati</taxon>
        <taxon>Bacillota</taxon>
        <taxon>Clostridia</taxon>
        <taxon>Lachnospirales</taxon>
        <taxon>Lachnospiraceae</taxon>
        <taxon>Anaerocolumna</taxon>
    </lineage>
</organism>
<accession>A0A6S6R5F3</accession>
<dbReference type="EMBL" id="AP023367">
    <property type="protein sequence ID" value="BCJ95327.1"/>
    <property type="molecule type" value="Genomic_DNA"/>
</dbReference>
<dbReference type="SMART" id="SM00530">
    <property type="entry name" value="HTH_XRE"/>
    <property type="match status" value="1"/>
</dbReference>